<name>A0A934QTH1_9PSEU</name>
<accession>A0A934QTH1</accession>
<dbReference type="NCBIfam" id="TIGR01549">
    <property type="entry name" value="HAD-SF-IA-v1"/>
    <property type="match status" value="1"/>
</dbReference>
<dbReference type="InterPro" id="IPR051540">
    <property type="entry name" value="S-2-haloacid_dehalogenase"/>
</dbReference>
<comment type="caution">
    <text evidence="2">The sequence shown here is derived from an EMBL/GenBank/DDBJ whole genome shotgun (WGS) entry which is preliminary data.</text>
</comment>
<evidence type="ECO:0000313" key="3">
    <source>
        <dbReference type="Proteomes" id="UP000635245"/>
    </source>
</evidence>
<dbReference type="GO" id="GO:0016787">
    <property type="term" value="F:hydrolase activity"/>
    <property type="evidence" value="ECO:0007669"/>
    <property type="project" value="UniProtKB-KW"/>
</dbReference>
<dbReference type="AlphaFoldDB" id="A0A934QTH1"/>
<dbReference type="EMBL" id="JAENJH010000003">
    <property type="protein sequence ID" value="MBK1786032.1"/>
    <property type="molecule type" value="Genomic_DNA"/>
</dbReference>
<proteinExistence type="predicted"/>
<dbReference type="PANTHER" id="PTHR43316:SF9">
    <property type="entry name" value="ACID DEHALOGENASE, PUTATIVE (AFU_ORTHOLOGUE AFUA_6G14460)-RELATED"/>
    <property type="match status" value="1"/>
</dbReference>
<keyword evidence="3" id="KW-1185">Reference proteome</keyword>
<dbReference type="PANTHER" id="PTHR43316">
    <property type="entry name" value="HYDROLASE, HALOACID DELAHOGENASE-RELATED"/>
    <property type="match status" value="1"/>
</dbReference>
<dbReference type="InterPro" id="IPR023214">
    <property type="entry name" value="HAD_sf"/>
</dbReference>
<organism evidence="2 3">
    <name type="scientific">Prauserella cavernicola</name>
    <dbReference type="NCBI Taxonomy" id="2800127"/>
    <lineage>
        <taxon>Bacteria</taxon>
        <taxon>Bacillati</taxon>
        <taxon>Actinomycetota</taxon>
        <taxon>Actinomycetes</taxon>
        <taxon>Pseudonocardiales</taxon>
        <taxon>Pseudonocardiaceae</taxon>
        <taxon>Prauserella</taxon>
    </lineage>
</organism>
<evidence type="ECO:0000313" key="2">
    <source>
        <dbReference type="EMBL" id="MBK1786032.1"/>
    </source>
</evidence>
<gene>
    <name evidence="2" type="ORF">JHE00_17015</name>
</gene>
<dbReference type="InterPro" id="IPR006439">
    <property type="entry name" value="HAD-SF_hydro_IA"/>
</dbReference>
<dbReference type="RefSeq" id="WP_200319022.1">
    <property type="nucleotide sequence ID" value="NZ_JAENJH010000003.1"/>
</dbReference>
<evidence type="ECO:0000256" key="1">
    <source>
        <dbReference type="ARBA" id="ARBA00022801"/>
    </source>
</evidence>
<dbReference type="Gene3D" id="3.40.50.1000">
    <property type="entry name" value="HAD superfamily/HAD-like"/>
    <property type="match status" value="1"/>
</dbReference>
<sequence>MIVTFDLFSALTDSRRGGAAAFAGIAGERGWPCGGEQLYDEWDRRNKRAQQRVDTSAGWVSFRDISRDALAATYTALDLDADADTDIDRVQASVGDWPLWPDVAEGLPAVAAHVRIGILSNVDDELAVTTRAHSLVDAGLVLSSQRLGAYKPDPDIYLRARDFAGDDLVHVATSARDVRGALEAGIHTVRLVRPGHRLDPAGPVPAVSIDAVPELLEHVVRDGTG</sequence>
<dbReference type="Gene3D" id="1.10.150.750">
    <property type="match status" value="1"/>
</dbReference>
<dbReference type="Pfam" id="PF00702">
    <property type="entry name" value="Hydrolase"/>
    <property type="match status" value="1"/>
</dbReference>
<protein>
    <submittedName>
        <fullName evidence="2">HAD-IA family hydrolase</fullName>
    </submittedName>
</protein>
<keyword evidence="1 2" id="KW-0378">Hydrolase</keyword>
<dbReference type="Proteomes" id="UP000635245">
    <property type="component" value="Unassembled WGS sequence"/>
</dbReference>
<dbReference type="SUPFAM" id="SSF56784">
    <property type="entry name" value="HAD-like"/>
    <property type="match status" value="1"/>
</dbReference>
<reference evidence="2" key="1">
    <citation type="submission" date="2020-12" db="EMBL/GenBank/DDBJ databases">
        <title>Prauserella sp. ASG 168, a novel actinomycete isolated from cave rock.</title>
        <authorList>
            <person name="Suriyachadkun C."/>
        </authorList>
    </citation>
    <scope>NUCLEOTIDE SEQUENCE</scope>
    <source>
        <strain evidence="2">ASG 168</strain>
    </source>
</reference>
<dbReference type="InterPro" id="IPR036412">
    <property type="entry name" value="HAD-like_sf"/>
</dbReference>